<comment type="caution">
    <text evidence="4">The sequence shown here is derived from an EMBL/GenBank/DDBJ whole genome shotgun (WGS) entry which is preliminary data.</text>
</comment>
<dbReference type="Proteomes" id="UP000485058">
    <property type="component" value="Unassembled WGS sequence"/>
</dbReference>
<dbReference type="InterPro" id="IPR001054">
    <property type="entry name" value="A/G_cyclase"/>
</dbReference>
<evidence type="ECO:0000313" key="5">
    <source>
        <dbReference type="Proteomes" id="UP000485058"/>
    </source>
</evidence>
<dbReference type="InterPro" id="IPR029787">
    <property type="entry name" value="Nucleotide_cyclase"/>
</dbReference>
<proteinExistence type="predicted"/>
<evidence type="ECO:0000256" key="2">
    <source>
        <dbReference type="SAM" id="Phobius"/>
    </source>
</evidence>
<dbReference type="PANTHER" id="PTHR43081">
    <property type="entry name" value="ADENYLATE CYCLASE, TERMINAL-DIFFERENTIATION SPECIFIC-RELATED"/>
    <property type="match status" value="1"/>
</dbReference>
<dbReference type="PANTHER" id="PTHR43081:SF1">
    <property type="entry name" value="ADENYLATE CYCLASE, TERMINAL-DIFFERENTIATION SPECIFIC"/>
    <property type="match status" value="1"/>
</dbReference>
<sequence length="474" mass="50894">MRPSPCRAVWAVKWHPNAASDINTYYSEYARAAFMHAAWRVLEEGLANMTGIQAELAQIYSATVEATRFTGLLDPQTLYWQQIDFTPSSPPPSPPPPSPPSPPSPPLVVIQVSGRLSSQTLTAAVTTPLLVVGALLVAWITSSYILRQRGQHRSLLGGILPPGVGPATTLMVTDIQDSTALWEALPDHVMDATIALHHATIRACLTAFTAYEVTTEGDSFILATHNPHDALLLATSIHQQLLQCSWFLDACPVRCLRPLSTTFLDAPFSQAAVVYLYVVGLGSLAAWNSQVTATAMGLCLSILNRQLHLYGGYCVEQAESLCLATFCHPHTAIRWALACIQLCLAADWPQELLEHELGEEMLVPTPLTRLSASAAAAALQDARRAKRGRKLIGGVPPKPAAALHPDTSQAAPPVAEVHPPSPDPKAGSSSRLVRVLLRGLRLKAGIDYGPVSASVHAALARMTYTGRVMNSTTS</sequence>
<dbReference type="GO" id="GO:0009190">
    <property type="term" value="P:cyclic nucleotide biosynthetic process"/>
    <property type="evidence" value="ECO:0007669"/>
    <property type="project" value="InterPro"/>
</dbReference>
<feature type="transmembrane region" description="Helical" evidence="2">
    <location>
        <begin position="121"/>
        <end position="146"/>
    </location>
</feature>
<accession>A0A699YJG7</accession>
<keyword evidence="5" id="KW-1185">Reference proteome</keyword>
<feature type="compositionally biased region" description="Pro residues" evidence="1">
    <location>
        <begin position="88"/>
        <end position="105"/>
    </location>
</feature>
<dbReference type="GO" id="GO:0035556">
    <property type="term" value="P:intracellular signal transduction"/>
    <property type="evidence" value="ECO:0007669"/>
    <property type="project" value="InterPro"/>
</dbReference>
<gene>
    <name evidence="4" type="ORF">HaLaN_00648</name>
</gene>
<evidence type="ECO:0000313" key="4">
    <source>
        <dbReference type="EMBL" id="GFH06079.1"/>
    </source>
</evidence>
<dbReference type="EMBL" id="BLLF01000021">
    <property type="protein sequence ID" value="GFH06079.1"/>
    <property type="molecule type" value="Genomic_DNA"/>
</dbReference>
<dbReference type="PROSITE" id="PS50125">
    <property type="entry name" value="GUANYLATE_CYCLASE_2"/>
    <property type="match status" value="1"/>
</dbReference>
<dbReference type="Gene3D" id="3.30.70.1230">
    <property type="entry name" value="Nucleotide cyclase"/>
    <property type="match status" value="2"/>
</dbReference>
<keyword evidence="2" id="KW-0472">Membrane</keyword>
<evidence type="ECO:0000259" key="3">
    <source>
        <dbReference type="PROSITE" id="PS50125"/>
    </source>
</evidence>
<organism evidence="4 5">
    <name type="scientific">Haematococcus lacustris</name>
    <name type="common">Green alga</name>
    <name type="synonym">Haematococcus pluvialis</name>
    <dbReference type="NCBI Taxonomy" id="44745"/>
    <lineage>
        <taxon>Eukaryota</taxon>
        <taxon>Viridiplantae</taxon>
        <taxon>Chlorophyta</taxon>
        <taxon>core chlorophytes</taxon>
        <taxon>Chlorophyceae</taxon>
        <taxon>CS clade</taxon>
        <taxon>Chlamydomonadales</taxon>
        <taxon>Haematococcaceae</taxon>
        <taxon>Haematococcus</taxon>
    </lineage>
</organism>
<dbReference type="InterPro" id="IPR050697">
    <property type="entry name" value="Adenylyl/Guanylyl_Cyclase_3/4"/>
</dbReference>
<keyword evidence="2" id="KW-1133">Transmembrane helix</keyword>
<evidence type="ECO:0000256" key="1">
    <source>
        <dbReference type="SAM" id="MobiDB-lite"/>
    </source>
</evidence>
<dbReference type="SUPFAM" id="SSF55073">
    <property type="entry name" value="Nucleotide cyclase"/>
    <property type="match status" value="2"/>
</dbReference>
<reference evidence="4 5" key="1">
    <citation type="submission" date="2020-02" db="EMBL/GenBank/DDBJ databases">
        <title>Draft genome sequence of Haematococcus lacustris strain NIES-144.</title>
        <authorList>
            <person name="Morimoto D."/>
            <person name="Nakagawa S."/>
            <person name="Yoshida T."/>
            <person name="Sawayama S."/>
        </authorList>
    </citation>
    <scope>NUCLEOTIDE SEQUENCE [LARGE SCALE GENOMIC DNA]</scope>
    <source>
        <strain evidence="4 5">NIES-144</strain>
    </source>
</reference>
<feature type="region of interest" description="Disordered" evidence="1">
    <location>
        <begin position="84"/>
        <end position="105"/>
    </location>
</feature>
<keyword evidence="2" id="KW-0812">Transmembrane</keyword>
<dbReference type="AlphaFoldDB" id="A0A699YJG7"/>
<protein>
    <submittedName>
        <fullName evidence="4">Guanylate cyclase domain-containing protein</fullName>
    </submittedName>
</protein>
<name>A0A699YJG7_HAELA</name>
<feature type="region of interest" description="Disordered" evidence="1">
    <location>
        <begin position="394"/>
        <end position="430"/>
    </location>
</feature>
<feature type="domain" description="Guanylate cyclase" evidence="3">
    <location>
        <begin position="169"/>
        <end position="227"/>
    </location>
</feature>